<dbReference type="InterPro" id="IPR014395">
    <property type="entry name" value="Pen/GL7ACA/AHL_acylase"/>
</dbReference>
<dbReference type="GO" id="GO:0016811">
    <property type="term" value="F:hydrolase activity, acting on carbon-nitrogen (but not peptide) bonds, in linear amides"/>
    <property type="evidence" value="ECO:0007669"/>
    <property type="project" value="InterPro"/>
</dbReference>
<dbReference type="Gene3D" id="1.10.439.10">
    <property type="entry name" value="Penicillin Amidohydrolase, domain 1"/>
    <property type="match status" value="1"/>
</dbReference>
<dbReference type="Gene3D" id="2.30.120.10">
    <property type="match status" value="1"/>
</dbReference>
<organism evidence="4 5">
    <name type="scientific">Archaeoglobus sulfaticallidus PM70-1</name>
    <dbReference type="NCBI Taxonomy" id="387631"/>
    <lineage>
        <taxon>Archaea</taxon>
        <taxon>Methanobacteriati</taxon>
        <taxon>Methanobacteriota</taxon>
        <taxon>Archaeoglobi</taxon>
        <taxon>Archaeoglobales</taxon>
        <taxon>Archaeoglobaceae</taxon>
        <taxon>Archaeoglobus</taxon>
    </lineage>
</organism>
<dbReference type="SUPFAM" id="SSF56235">
    <property type="entry name" value="N-terminal nucleophile aminohydrolases (Ntn hydrolases)"/>
    <property type="match status" value="1"/>
</dbReference>
<name>N0BK43_9EURY</name>
<evidence type="ECO:0000313" key="5">
    <source>
        <dbReference type="Proteomes" id="UP000013307"/>
    </source>
</evidence>
<dbReference type="KEGG" id="ast:Asulf_00468"/>
<dbReference type="EMBL" id="CP005290">
    <property type="protein sequence ID" value="AGK60495.1"/>
    <property type="molecule type" value="Genomic_DNA"/>
</dbReference>
<dbReference type="Proteomes" id="UP000013307">
    <property type="component" value="Chromosome"/>
</dbReference>
<dbReference type="eggNOG" id="arCOG04082">
    <property type="taxonomic scope" value="Archaea"/>
</dbReference>
<dbReference type="MEROPS" id="S45.003"/>
<keyword evidence="2" id="KW-0378">Hydrolase</keyword>
<dbReference type="RefSeq" id="WP_015590094.1">
    <property type="nucleotide sequence ID" value="NC_021169.1"/>
</dbReference>
<gene>
    <name evidence="4" type="ORF">Asulf_00468</name>
</gene>
<dbReference type="Pfam" id="PF01804">
    <property type="entry name" value="Penicil_amidase"/>
    <property type="match status" value="1"/>
</dbReference>
<proteinExistence type="inferred from homology"/>
<dbReference type="InterPro" id="IPR043146">
    <property type="entry name" value="Penicillin_amidase_N_B-knob"/>
</dbReference>
<dbReference type="PANTHER" id="PTHR34218">
    <property type="entry name" value="PEPTIDASE S45 PENICILLIN AMIDASE"/>
    <property type="match status" value="1"/>
</dbReference>
<dbReference type="STRING" id="387631.Asulf_00468"/>
<dbReference type="GO" id="GO:0017000">
    <property type="term" value="P:antibiotic biosynthetic process"/>
    <property type="evidence" value="ECO:0007669"/>
    <property type="project" value="InterPro"/>
</dbReference>
<dbReference type="PANTHER" id="PTHR34218:SF4">
    <property type="entry name" value="ACYL-HOMOSERINE LACTONE ACYLASE QUIP"/>
    <property type="match status" value="1"/>
</dbReference>
<dbReference type="PIRSF" id="PIRSF001227">
    <property type="entry name" value="Pen_acylase"/>
    <property type="match status" value="1"/>
</dbReference>
<keyword evidence="5" id="KW-1185">Reference proteome</keyword>
<evidence type="ECO:0000256" key="3">
    <source>
        <dbReference type="ARBA" id="ARBA00023145"/>
    </source>
</evidence>
<dbReference type="CDD" id="cd03747">
    <property type="entry name" value="Ntn_PGA_like"/>
    <property type="match status" value="1"/>
</dbReference>
<sequence length="766" mass="88995">MRKIAGIILLIALLAVVFKMYSYIELFAPLSGKAWVTDELETPYGLAKITRVTDEHINELETPYGLAKITYDEYGVPHIYAKNEKALYYAVGYVQAKDRLFQMDLHRRLMKGTLSEVFGESLVDSDIFHIKLDFYGAAKATWEEINKTPFGDLIEAYCDGVNAYMTSNLPLEFRLLNYRPEPWKPEDVFLIDKEISWELTGNFWDLKRALIAEKLPSALELYPEYLNHTSPIIRTNLVDKELLDWLKPFEKKGDVGSNNWVISGKYTANGKPILANDPHLSLTVPPVWYEMHIKTDEINVRGVTFPGIPVIIIGMNDHVAWGVTNVGADVIDFYYYVTKGDKYLYKGEWKNFEIEEKKMRVKTANGYEERTVLVKKTVHGPVIEKNGKEFAIAWTGFAATNEFYAIYKYNHARNMSDFIEGLKYFDVPAQNLVYIDADGNIMYYPAGKFPIRDTGNIIFNGSAGEGEWKGFKPYGKSTWEGFIPFEEIPHLINPDYVATANQRVVFDYQYYLGDSGYFADPYRGMRIYEMIDDAVKAGKKIDMEYVMKMQRDTYSKPAEFLIKQIKELKPKFSEKAKMYADELMNWDYRMDKNSRQALIFAIWLKHYINETFGDEFYSAGLDSDYYPKLWVLQNLDDNSKWFDDIRTSKVENKADIMARAMDKAVEEIEKNNYRVYGDYNRLKMNHPFNLDFLNYPNLPMNGSEYTVFNFRVNDKPFQVGSSWRMVVSFDKAYCVIPGGNSGNYFSKNYDDQLEMWVNGEYKEMVR</sequence>
<dbReference type="InterPro" id="IPR002692">
    <property type="entry name" value="S45"/>
</dbReference>
<dbReference type="InterPro" id="IPR043147">
    <property type="entry name" value="Penicillin_amidase_A-knob"/>
</dbReference>
<evidence type="ECO:0000313" key="4">
    <source>
        <dbReference type="EMBL" id="AGK60495.1"/>
    </source>
</evidence>
<dbReference type="HOGENOM" id="CLU_011790_0_1_2"/>
<evidence type="ECO:0000256" key="1">
    <source>
        <dbReference type="ARBA" id="ARBA00006586"/>
    </source>
</evidence>
<dbReference type="Gene3D" id="1.10.1400.10">
    <property type="match status" value="1"/>
</dbReference>
<comment type="similarity">
    <text evidence="1">Belongs to the peptidase S45 family.</text>
</comment>
<dbReference type="AlphaFoldDB" id="N0BK43"/>
<dbReference type="InterPro" id="IPR029055">
    <property type="entry name" value="Ntn_hydrolases_N"/>
</dbReference>
<dbReference type="OrthoDB" id="56056at2157"/>
<dbReference type="GeneID" id="15392114"/>
<dbReference type="Gene3D" id="3.60.20.10">
    <property type="entry name" value="Glutamine Phosphoribosylpyrophosphate, subunit 1, domain 1"/>
    <property type="match status" value="1"/>
</dbReference>
<reference evidence="4 5" key="1">
    <citation type="journal article" date="2013" name="Genome Announc.">
        <title>Complete Genome Sequence of the Thermophilic and Facultatively Chemolithoautotrophic Sulfate Reducer Archaeoglobus sulfaticallidus Strain PM70-1T.</title>
        <authorList>
            <person name="Stokke R."/>
            <person name="Hocking W.P."/>
            <person name="Steinsbu B.O."/>
            <person name="Steen I.H."/>
        </authorList>
    </citation>
    <scope>NUCLEOTIDE SEQUENCE [LARGE SCALE GENOMIC DNA]</scope>
    <source>
        <strain evidence="4">PM70-1</strain>
    </source>
</reference>
<keyword evidence="3" id="KW-0865">Zymogen</keyword>
<accession>N0BK43</accession>
<dbReference type="InterPro" id="IPR023343">
    <property type="entry name" value="Penicillin_amidase_dom1"/>
</dbReference>
<evidence type="ECO:0000256" key="2">
    <source>
        <dbReference type="ARBA" id="ARBA00022801"/>
    </source>
</evidence>
<protein>
    <submittedName>
        <fullName evidence="4">Protein related to penicillin acylase</fullName>
    </submittedName>
</protein>